<reference evidence="2" key="1">
    <citation type="submission" date="2018-11" db="EMBL/GenBank/DDBJ databases">
        <title>Proposal to divide the Flavobacteriaceae and reorganize its genera based on Amino Acid Identity values calculated from whole genome sequences.</title>
        <authorList>
            <person name="Nicholson A.C."/>
            <person name="Gulvik C.A."/>
            <person name="Whitney A.M."/>
            <person name="Humrighouse B.W."/>
            <person name="Bell M."/>
            <person name="Holmes B."/>
            <person name="Steigerwalt A.G."/>
            <person name="Villarma A."/>
            <person name="Sheth M."/>
            <person name="Batra D."/>
            <person name="Pryor J."/>
            <person name="Bernardet J.-F."/>
            <person name="Hugo C."/>
            <person name="Kampfer P."/>
            <person name="Newman J.D."/>
            <person name="McQuiston J.R."/>
        </authorList>
    </citation>
    <scope>NUCLEOTIDE SEQUENCE [LARGE SCALE GENOMIC DNA]</scope>
    <source>
        <strain evidence="2">G0081</strain>
    </source>
</reference>
<proteinExistence type="predicted"/>
<dbReference type="Proteomes" id="UP000270185">
    <property type="component" value="Chromosome"/>
</dbReference>
<name>A0A3G8XKB5_9FLAO</name>
<dbReference type="KEGG" id="ccas:EIB73_12495"/>
<dbReference type="EMBL" id="CP034159">
    <property type="protein sequence ID" value="AZI33955.1"/>
    <property type="molecule type" value="Genomic_DNA"/>
</dbReference>
<gene>
    <name evidence="1" type="ORF">EIB73_12495</name>
</gene>
<protein>
    <submittedName>
        <fullName evidence="1">Uncharacterized protein</fullName>
    </submittedName>
</protein>
<organism evidence="1 2">
    <name type="scientific">Kaistella carnis</name>
    <dbReference type="NCBI Taxonomy" id="1241979"/>
    <lineage>
        <taxon>Bacteria</taxon>
        <taxon>Pseudomonadati</taxon>
        <taxon>Bacteroidota</taxon>
        <taxon>Flavobacteriia</taxon>
        <taxon>Flavobacteriales</taxon>
        <taxon>Weeksellaceae</taxon>
        <taxon>Chryseobacterium group</taxon>
        <taxon>Kaistella</taxon>
    </lineage>
</organism>
<dbReference type="RefSeq" id="WP_125025591.1">
    <property type="nucleotide sequence ID" value="NZ_CP034159.1"/>
</dbReference>
<keyword evidence="2" id="KW-1185">Reference proteome</keyword>
<dbReference type="AlphaFoldDB" id="A0A3G8XKB5"/>
<accession>A0A3G8XKB5</accession>
<evidence type="ECO:0000313" key="1">
    <source>
        <dbReference type="EMBL" id="AZI33955.1"/>
    </source>
</evidence>
<sequence length="198" mass="23137">MSKTKTTTNNLEPIILRNGGYESTLNNLRQRISESNSRIENFETDRNLKFTDIELKSLLTQNLNIPAILEKQNFRTLPPELRDIAKDGLRRALEKLNQHFAGFNVLIQGTRFLRDFVEVKNGNYEQIDNAEIELKELFILQINEPEKIEMYHEANQLAEQIMKLSERTGEIIGNIFVFDFFNNQITVNSESFANYSRY</sequence>
<evidence type="ECO:0000313" key="2">
    <source>
        <dbReference type="Proteomes" id="UP000270185"/>
    </source>
</evidence>